<proteinExistence type="inferred from homology"/>
<keyword evidence="5" id="KW-0732">Signal</keyword>
<evidence type="ECO:0000256" key="2">
    <source>
        <dbReference type="ARBA" id="ARBA00022801"/>
    </source>
</evidence>
<reference evidence="7" key="1">
    <citation type="journal article" date="2019" name="Int. J. Syst. Evol. Microbiol.">
        <title>The Global Catalogue of Microorganisms (GCM) 10K type strain sequencing project: providing services to taxonomists for standard genome sequencing and annotation.</title>
        <authorList>
            <consortium name="The Broad Institute Genomics Platform"/>
            <consortium name="The Broad Institute Genome Sequencing Center for Infectious Disease"/>
            <person name="Wu L."/>
            <person name="Ma J."/>
        </authorList>
    </citation>
    <scope>NUCLEOTIDE SEQUENCE [LARGE SCALE GENOMIC DNA]</scope>
    <source>
        <strain evidence="7">JCM 16545</strain>
    </source>
</reference>
<dbReference type="PANTHER" id="PTHR22925">
    <property type="entry name" value="GLYCOSYL HYDROLASE 43 FAMILY MEMBER"/>
    <property type="match status" value="1"/>
</dbReference>
<gene>
    <name evidence="6" type="ORF">ACFSKU_13115</name>
</gene>
<dbReference type="PANTHER" id="PTHR22925:SF3">
    <property type="entry name" value="GLYCOSYL HYDROLASE FAMILY PROTEIN 43"/>
    <property type="match status" value="1"/>
</dbReference>
<comment type="caution">
    <text evidence="6">The sequence shown here is derived from an EMBL/GenBank/DDBJ whole genome shotgun (WGS) entry which is preliminary data.</text>
</comment>
<keyword evidence="2 4" id="KW-0378">Hydrolase</keyword>
<evidence type="ECO:0000256" key="1">
    <source>
        <dbReference type="ARBA" id="ARBA00009865"/>
    </source>
</evidence>
<sequence length="392" mass="44549">MNRCYYLLLTLCFNIGLLQAQQKENTSFKPGEIWPDTDGEHINAHGGGVLYHKGTYYWFGEHKTTGRNGNRAMVGVGCYSSKDLNNWKNEGIALQVEEQDTTSDIIKGCIIERPKVVYNNKTKKFVMWFHLELKDQGYSAARTAVAISDTPVGPYTYLKSYRPNGGQWPLNMQEEWKHKTVKEADLKGWTDEWKKEVAEGLFIRRDFDKGQMARDMTVFVDDDGKAYHVHASEENLTLHISELSDDYLSFTGKWTVVAPAGHNEAPAICKYKGKYYMITSGCTGWDPNAARSFVSESIWGSWKALGNPAVGTGADLTFESQSTFILPVAGKKDAFIFMADRWRPKKPIDGRYIWLPLIFEDEKPVIRWQDEWTLESTFGKNKSQALGKADSK</sequence>
<accession>A0ABW4X010</accession>
<dbReference type="InterPro" id="IPR023296">
    <property type="entry name" value="Glyco_hydro_beta-prop_sf"/>
</dbReference>
<dbReference type="Pfam" id="PF04616">
    <property type="entry name" value="Glyco_hydro_43"/>
    <property type="match status" value="1"/>
</dbReference>
<feature type="signal peptide" evidence="5">
    <location>
        <begin position="1"/>
        <end position="20"/>
    </location>
</feature>
<feature type="chain" id="PRO_5046440592" evidence="5">
    <location>
        <begin position="21"/>
        <end position="392"/>
    </location>
</feature>
<dbReference type="InterPro" id="IPR006710">
    <property type="entry name" value="Glyco_hydro_43"/>
</dbReference>
<organism evidence="6 7">
    <name type="scientific">Pontibacter silvestris</name>
    <dbReference type="NCBI Taxonomy" id="2305183"/>
    <lineage>
        <taxon>Bacteria</taxon>
        <taxon>Pseudomonadati</taxon>
        <taxon>Bacteroidota</taxon>
        <taxon>Cytophagia</taxon>
        <taxon>Cytophagales</taxon>
        <taxon>Hymenobacteraceae</taxon>
        <taxon>Pontibacter</taxon>
    </lineage>
</organism>
<keyword evidence="3 4" id="KW-0326">Glycosidase</keyword>
<keyword evidence="7" id="KW-1185">Reference proteome</keyword>
<dbReference type="GO" id="GO:0016787">
    <property type="term" value="F:hydrolase activity"/>
    <property type="evidence" value="ECO:0007669"/>
    <property type="project" value="UniProtKB-KW"/>
</dbReference>
<comment type="similarity">
    <text evidence="1 4">Belongs to the glycosyl hydrolase 43 family.</text>
</comment>
<name>A0ABW4X010_9BACT</name>
<evidence type="ECO:0000256" key="4">
    <source>
        <dbReference type="RuleBase" id="RU361187"/>
    </source>
</evidence>
<dbReference type="EMBL" id="JBHUHV010000039">
    <property type="protein sequence ID" value="MFD2067828.1"/>
    <property type="molecule type" value="Genomic_DNA"/>
</dbReference>
<dbReference type="Gene3D" id="2.115.10.20">
    <property type="entry name" value="Glycosyl hydrolase domain, family 43"/>
    <property type="match status" value="1"/>
</dbReference>
<dbReference type="SUPFAM" id="SSF75005">
    <property type="entry name" value="Arabinanase/levansucrase/invertase"/>
    <property type="match status" value="1"/>
</dbReference>
<evidence type="ECO:0000313" key="7">
    <source>
        <dbReference type="Proteomes" id="UP001597369"/>
    </source>
</evidence>
<evidence type="ECO:0000256" key="5">
    <source>
        <dbReference type="SAM" id="SignalP"/>
    </source>
</evidence>
<dbReference type="RefSeq" id="WP_229958667.1">
    <property type="nucleotide sequence ID" value="NZ_JAJJWI010000003.1"/>
</dbReference>
<protein>
    <submittedName>
        <fullName evidence="6">Glycoside hydrolase family 43 protein</fullName>
    </submittedName>
</protein>
<evidence type="ECO:0000313" key="6">
    <source>
        <dbReference type="EMBL" id="MFD2067828.1"/>
    </source>
</evidence>
<dbReference type="Proteomes" id="UP001597369">
    <property type="component" value="Unassembled WGS sequence"/>
</dbReference>
<dbReference type="CDD" id="cd18825">
    <property type="entry name" value="GH43_CtGH43-like"/>
    <property type="match status" value="1"/>
</dbReference>
<evidence type="ECO:0000256" key="3">
    <source>
        <dbReference type="ARBA" id="ARBA00023295"/>
    </source>
</evidence>